<comment type="similarity">
    <text evidence="2 5">Belongs to the nucleoporin interacting component (NIC) family.</text>
</comment>
<name>A0A177B793_9BILA</name>
<evidence type="ECO:0000256" key="1">
    <source>
        <dbReference type="ARBA" id="ARBA00004567"/>
    </source>
</evidence>
<dbReference type="GO" id="GO:0005643">
    <property type="term" value="C:nuclear pore"/>
    <property type="evidence" value="ECO:0007669"/>
    <property type="project" value="UniProtKB-SubCell"/>
</dbReference>
<proteinExistence type="inferred from homology"/>
<keyword evidence="5" id="KW-0653">Protein transport</keyword>
<evidence type="ECO:0000313" key="7">
    <source>
        <dbReference type="EMBL" id="OAF69990.1"/>
    </source>
</evidence>
<evidence type="ECO:0000256" key="3">
    <source>
        <dbReference type="ARBA" id="ARBA00023132"/>
    </source>
</evidence>
<evidence type="ECO:0000313" key="8">
    <source>
        <dbReference type="Proteomes" id="UP000078046"/>
    </source>
</evidence>
<reference evidence="7 8" key="1">
    <citation type="submission" date="2016-04" db="EMBL/GenBank/DDBJ databases">
        <title>The genome of Intoshia linei affirms orthonectids as highly simplified spiralians.</title>
        <authorList>
            <person name="Mikhailov K.V."/>
            <person name="Slusarev G.S."/>
            <person name="Nikitin M.A."/>
            <person name="Logacheva M.D."/>
            <person name="Penin A."/>
            <person name="Aleoshin V."/>
            <person name="Panchin Y.V."/>
        </authorList>
    </citation>
    <scope>NUCLEOTIDE SEQUENCE [LARGE SCALE GENOMIC DNA]</scope>
    <source>
        <strain evidence="7">Intl2013</strain>
        <tissue evidence="7">Whole animal</tissue>
    </source>
</reference>
<keyword evidence="6" id="KW-0175">Coiled coil</keyword>
<dbReference type="GO" id="GO:0016973">
    <property type="term" value="P:poly(A)+ mRNA export from nucleus"/>
    <property type="evidence" value="ECO:0007669"/>
    <property type="project" value="TreeGrafter"/>
</dbReference>
<comment type="subcellular location">
    <subcellularLocation>
        <location evidence="1 5">Nucleus</location>
        <location evidence="1 5">Nuclear pore complex</location>
    </subcellularLocation>
</comment>
<evidence type="ECO:0000256" key="4">
    <source>
        <dbReference type="ARBA" id="ARBA00023242"/>
    </source>
</evidence>
<keyword evidence="5" id="KW-0813">Transport</keyword>
<keyword evidence="5" id="KW-0472">Membrane</keyword>
<dbReference type="InterPro" id="IPR007231">
    <property type="entry name" value="Nucleoporin_int_Nup93/Nic96"/>
</dbReference>
<feature type="coiled-coil region" evidence="6">
    <location>
        <begin position="35"/>
        <end position="88"/>
    </location>
</feature>
<keyword evidence="4 5" id="KW-0539">Nucleus</keyword>
<dbReference type="AlphaFoldDB" id="A0A177B793"/>
<keyword evidence="5" id="KW-0509">mRNA transport</keyword>
<keyword evidence="8" id="KW-1185">Reference proteome</keyword>
<accession>A0A177B793</accession>
<gene>
    <name evidence="7" type="ORF">A3Q56_02261</name>
</gene>
<dbReference type="EMBL" id="LWCA01000202">
    <property type="protein sequence ID" value="OAF69990.1"/>
    <property type="molecule type" value="Genomic_DNA"/>
</dbReference>
<comment type="caution">
    <text evidence="7">The sequence shown here is derived from an EMBL/GenBank/DDBJ whole genome shotgun (WGS) entry which is preliminary data.</text>
</comment>
<evidence type="ECO:0000256" key="5">
    <source>
        <dbReference type="RuleBase" id="RU364035"/>
    </source>
</evidence>
<organism evidence="7 8">
    <name type="scientific">Intoshia linei</name>
    <dbReference type="NCBI Taxonomy" id="1819745"/>
    <lineage>
        <taxon>Eukaryota</taxon>
        <taxon>Metazoa</taxon>
        <taxon>Spiralia</taxon>
        <taxon>Lophotrochozoa</taxon>
        <taxon>Mesozoa</taxon>
        <taxon>Orthonectida</taxon>
        <taxon>Rhopaluridae</taxon>
        <taxon>Intoshia</taxon>
    </lineage>
</organism>
<dbReference type="GO" id="GO:0017056">
    <property type="term" value="F:structural constituent of nuclear pore"/>
    <property type="evidence" value="ECO:0007669"/>
    <property type="project" value="InterPro"/>
</dbReference>
<evidence type="ECO:0000256" key="6">
    <source>
        <dbReference type="SAM" id="Coils"/>
    </source>
</evidence>
<dbReference type="GO" id="GO:0006606">
    <property type="term" value="P:protein import into nucleus"/>
    <property type="evidence" value="ECO:0007669"/>
    <property type="project" value="TreeGrafter"/>
</dbReference>
<dbReference type="Proteomes" id="UP000078046">
    <property type="component" value="Unassembled WGS sequence"/>
</dbReference>
<dbReference type="OrthoDB" id="1918363at2759"/>
<dbReference type="Pfam" id="PF04097">
    <property type="entry name" value="Nic96"/>
    <property type="match status" value="1"/>
</dbReference>
<dbReference type="PANTHER" id="PTHR11225">
    <property type="entry name" value="NUCLEAR PORE COMPLEX PROTEIN NUP93 NUCLEOPORIN NUP93 DEAD EYE PROTEIN"/>
    <property type="match status" value="1"/>
</dbReference>
<keyword evidence="3 5" id="KW-0906">Nuclear pore complex</keyword>
<sequence length="900" mass="104513">MVIQWKEPLLTDVKVNALDKSELEIGPNSILKETKIDLTSKIEKLTRTAKESKQKIELSDKSNDFCQLPSLNKNLKQLINECNNLANSCRKCWDADSENLNDVVYRNNVYFESILPKSLFDVGKFNSNIKSLRQKSVIYKEHVAKKAKIDENGLFSGLHLKNCLNYRDEIKNLFNLEYKNIFANSVKNTIYKTTLQTEKEINLLNNHKNDDRFMSAYIDRTRNVDMFANVGLYEGNVSNNLLKRTIMDKNSNDVTHVNDKPFENFNNLDKIYFEALEKYNFSAIDTTDYPTYLSYIFEKLGTINNENEIDFWQLIHFITNNERLKNCSYSGDVVLKILDSTISHLEISFLNYINHSLKNRCASLDVNILNYNLSNQNDVIRLIVNFILIKMSSSDQIVFDTKEGLIETYKCAPWPLIYFCLRCRIYPAVLNIISDNLTIFGRQFLNIVKHYMENNCILDEHKSHLTLMLHRDQGATSLDPYKVTTIMLLLEEKNSSILMDSFCFIIEDIFWYRLSIYRSKLRHLIGSVSDATEITFSSMQQLRLNVFDDILNNEKEYMPIDEPFICARNCVYMMNYFDATKYLNSHYDFLRLAVQYVLVIWDLKLYKIDESQENNIQESLNKTILPYARLFDYDYPAEAVHYYKFLSKYQQIEVVRDIILKQKSAIRIIGRIGLNGVLRNGLLQQLNFDVKIIIESSASEFVANGQVESALQLYEIGGLFKDSVELLIKILTPLITNPKTDVRTNHHKVATLVAERYKSNGYHIDDDIICTFYFILDLMTFFDTYNEGKYTNALEIIKRIKLIPLTSSYINEYLGAFNKYSNKIYTVMPALLLATMKSIYMIYSDDVTNTLGIQMNGNILDKKSQLRDSAAALIKFSGLIPYRIPADTLAKLVQIEVQMN</sequence>
<protein>
    <recommendedName>
        <fullName evidence="5">Nuclear pore protein</fullName>
    </recommendedName>
</protein>
<dbReference type="PANTHER" id="PTHR11225:SF4">
    <property type="entry name" value="NUCLEAR PORE COMPLEX PROTEIN NUP93"/>
    <property type="match status" value="1"/>
</dbReference>
<evidence type="ECO:0000256" key="2">
    <source>
        <dbReference type="ARBA" id="ARBA00010186"/>
    </source>
</evidence>
<keyword evidence="5" id="KW-0811">Translocation</keyword>